<keyword evidence="4 7" id="KW-0479">Metal-binding</keyword>
<evidence type="ECO:0000256" key="5">
    <source>
        <dbReference type="ARBA" id="ARBA00022801"/>
    </source>
</evidence>
<comment type="catalytic activity">
    <reaction evidence="1 7">
        <text>an S-(2-hydroxyacyl)glutathione + H2O = a 2-hydroxy carboxylate + glutathione + H(+)</text>
        <dbReference type="Rhea" id="RHEA:21864"/>
        <dbReference type="ChEBI" id="CHEBI:15377"/>
        <dbReference type="ChEBI" id="CHEBI:15378"/>
        <dbReference type="ChEBI" id="CHEBI:57925"/>
        <dbReference type="ChEBI" id="CHEBI:58896"/>
        <dbReference type="ChEBI" id="CHEBI:71261"/>
        <dbReference type="EC" id="3.1.2.6"/>
    </reaction>
</comment>
<evidence type="ECO:0000256" key="1">
    <source>
        <dbReference type="ARBA" id="ARBA00001623"/>
    </source>
</evidence>
<evidence type="ECO:0000259" key="8">
    <source>
        <dbReference type="SMART" id="SM00849"/>
    </source>
</evidence>
<evidence type="ECO:0000256" key="7">
    <source>
        <dbReference type="HAMAP-Rule" id="MF_01374"/>
    </source>
</evidence>
<dbReference type="Proteomes" id="UP001165383">
    <property type="component" value="Unassembled WGS sequence"/>
</dbReference>
<dbReference type="NCBIfam" id="TIGR03413">
    <property type="entry name" value="GSH_gloB"/>
    <property type="match status" value="1"/>
</dbReference>
<organism evidence="9 10">
    <name type="scientific">Sphingomonas brevis</name>
    <dbReference type="NCBI Taxonomy" id="2908206"/>
    <lineage>
        <taxon>Bacteria</taxon>
        <taxon>Pseudomonadati</taxon>
        <taxon>Pseudomonadota</taxon>
        <taxon>Alphaproteobacteria</taxon>
        <taxon>Sphingomonadales</taxon>
        <taxon>Sphingomonadaceae</taxon>
        <taxon>Sphingomonas</taxon>
    </lineage>
</organism>
<dbReference type="InterPro" id="IPR036866">
    <property type="entry name" value="RibonucZ/Hydroxyglut_hydro"/>
</dbReference>
<evidence type="ECO:0000313" key="10">
    <source>
        <dbReference type="Proteomes" id="UP001165383"/>
    </source>
</evidence>
<feature type="binding site" evidence="7">
    <location>
        <position position="149"/>
    </location>
    <ligand>
        <name>Zn(2+)</name>
        <dbReference type="ChEBI" id="CHEBI:29105"/>
        <label>1</label>
    </ligand>
</feature>
<comment type="cofactor">
    <cofactor evidence="7">
        <name>Zn(2+)</name>
        <dbReference type="ChEBI" id="CHEBI:29105"/>
    </cofactor>
    <text evidence="7">Binds 2 Zn(2+) ions per subunit.</text>
</comment>
<feature type="binding site" evidence="7">
    <location>
        <position position="130"/>
    </location>
    <ligand>
        <name>Zn(2+)</name>
        <dbReference type="ChEBI" id="CHEBI:29105"/>
        <label>1</label>
    </ligand>
</feature>
<feature type="binding site" evidence="7">
    <location>
        <position position="149"/>
    </location>
    <ligand>
        <name>Zn(2+)</name>
        <dbReference type="ChEBI" id="CHEBI:29105"/>
        <label>2</label>
    </ligand>
</feature>
<dbReference type="Pfam" id="PF16123">
    <property type="entry name" value="HAGH_C"/>
    <property type="match status" value="1"/>
</dbReference>
<dbReference type="EC" id="3.1.2.6" evidence="7"/>
<feature type="domain" description="Metallo-beta-lactamase" evidence="8">
    <location>
        <begin position="15"/>
        <end position="187"/>
    </location>
</feature>
<keyword evidence="5 7" id="KW-0378">Hydrolase</keyword>
<evidence type="ECO:0000256" key="6">
    <source>
        <dbReference type="ARBA" id="ARBA00022833"/>
    </source>
</evidence>
<feature type="binding site" evidence="7">
    <location>
        <position position="61"/>
    </location>
    <ligand>
        <name>Zn(2+)</name>
        <dbReference type="ChEBI" id="CHEBI:29105"/>
        <label>2</label>
    </ligand>
</feature>
<proteinExistence type="inferred from homology"/>
<gene>
    <name evidence="7 9" type="primary">gloB</name>
    <name evidence="9" type="ORF">LZ518_08155</name>
</gene>
<evidence type="ECO:0000256" key="3">
    <source>
        <dbReference type="ARBA" id="ARBA00006759"/>
    </source>
</evidence>
<dbReference type="Gene3D" id="3.60.15.10">
    <property type="entry name" value="Ribonuclease Z/Hydroxyacylglutathione hydrolase-like"/>
    <property type="match status" value="1"/>
</dbReference>
<dbReference type="PIRSF" id="PIRSF005457">
    <property type="entry name" value="Glx"/>
    <property type="match status" value="1"/>
</dbReference>
<dbReference type="InterPro" id="IPR001279">
    <property type="entry name" value="Metallo-B-lactamas"/>
</dbReference>
<comment type="pathway">
    <text evidence="2 7">Secondary metabolite metabolism; methylglyoxal degradation; (R)-lactate from methylglyoxal: step 2/2.</text>
</comment>
<protein>
    <recommendedName>
        <fullName evidence="7">Hydroxyacylglutathione hydrolase</fullName>
        <ecNumber evidence="7">3.1.2.6</ecNumber>
    </recommendedName>
    <alternativeName>
        <fullName evidence="7">Glyoxalase II</fullName>
        <shortName evidence="7">Glx II</shortName>
    </alternativeName>
</protein>
<dbReference type="InterPro" id="IPR032282">
    <property type="entry name" value="HAGH_C"/>
</dbReference>
<evidence type="ECO:0000256" key="4">
    <source>
        <dbReference type="ARBA" id="ARBA00022723"/>
    </source>
</evidence>
<dbReference type="PANTHER" id="PTHR43705">
    <property type="entry name" value="HYDROXYACYLGLUTATHIONE HYDROLASE"/>
    <property type="match status" value="1"/>
</dbReference>
<comment type="caution">
    <text evidence="9">The sequence shown here is derived from an EMBL/GenBank/DDBJ whole genome shotgun (WGS) entry which is preliminary data.</text>
</comment>
<dbReference type="GO" id="GO:0004416">
    <property type="term" value="F:hydroxyacylglutathione hydrolase activity"/>
    <property type="evidence" value="ECO:0007669"/>
    <property type="project" value="UniProtKB-EC"/>
</dbReference>
<dbReference type="SUPFAM" id="SSF56281">
    <property type="entry name" value="Metallo-hydrolase/oxidoreductase"/>
    <property type="match status" value="1"/>
</dbReference>
<keyword evidence="10" id="KW-1185">Reference proteome</keyword>
<evidence type="ECO:0000256" key="2">
    <source>
        <dbReference type="ARBA" id="ARBA00004963"/>
    </source>
</evidence>
<comment type="subunit">
    <text evidence="7">Monomer.</text>
</comment>
<dbReference type="SMART" id="SM00849">
    <property type="entry name" value="Lactamase_B"/>
    <property type="match status" value="1"/>
</dbReference>
<feature type="binding site" evidence="7">
    <location>
        <position position="60"/>
    </location>
    <ligand>
        <name>Zn(2+)</name>
        <dbReference type="ChEBI" id="CHEBI:29105"/>
        <label>2</label>
    </ligand>
</feature>
<dbReference type="Pfam" id="PF00753">
    <property type="entry name" value="Lactamase_B"/>
    <property type="match status" value="1"/>
</dbReference>
<feature type="binding site" evidence="7">
    <location>
        <position position="58"/>
    </location>
    <ligand>
        <name>Zn(2+)</name>
        <dbReference type="ChEBI" id="CHEBI:29105"/>
        <label>1</label>
    </ligand>
</feature>
<reference evidence="9" key="1">
    <citation type="submission" date="2022-05" db="EMBL/GenBank/DDBJ databases">
        <authorList>
            <person name="Jo J.-H."/>
            <person name="Im W.-T."/>
        </authorList>
    </citation>
    <scope>NUCLEOTIDE SEQUENCE</scope>
    <source>
        <strain evidence="9">RB56-2</strain>
    </source>
</reference>
<dbReference type="EMBL" id="JAMGBB010000001">
    <property type="protein sequence ID" value="MCL6741101.1"/>
    <property type="molecule type" value="Genomic_DNA"/>
</dbReference>
<comment type="function">
    <text evidence="7">Thiolesterase that catalyzes the hydrolysis of S-D-lactoyl-glutathione to form glutathione and D-lactic acid.</text>
</comment>
<dbReference type="InterPro" id="IPR017782">
    <property type="entry name" value="Hydroxyacylglutathione_Hdrlase"/>
</dbReference>
<dbReference type="PANTHER" id="PTHR43705:SF1">
    <property type="entry name" value="HYDROXYACYLGLUTATHIONE HYDROLASE GLOB"/>
    <property type="match status" value="1"/>
</dbReference>
<comment type="similarity">
    <text evidence="3 7">Belongs to the metallo-beta-lactamase superfamily. Glyoxalase II family.</text>
</comment>
<feature type="binding site" evidence="7">
    <location>
        <position position="56"/>
    </location>
    <ligand>
        <name>Zn(2+)</name>
        <dbReference type="ChEBI" id="CHEBI:29105"/>
        <label>1</label>
    </ligand>
</feature>
<sequence length="277" mass="30414">MTDRLQIEPVLTFKDNYVWMIHDGSHAVVVDPGVAQPVVEAIEAKGLELAAIIITHLHYDHAWGVPGLLQKWPVPVYGPRLNDHDRVTHPPFPEPGTVPLDCVTHVVGEGDVVILGQLDLSLKVLAVPGHTKGHIVYVDEQRHWLFSGDTLFGGGCGKVFGGSMRAMLDSLDRLATLPPQTQVYCAHEYTLANLGFALETEPSNPVLAARIETESGKRELGLPTLPSTIGVERATNPFLRVMEPEVLESLRLKRGIDPASRLASFEALRSWKNEHKG</sequence>
<dbReference type="InterPro" id="IPR050110">
    <property type="entry name" value="Glyoxalase_II_hydrolase"/>
</dbReference>
<feature type="binding site" evidence="7">
    <location>
        <position position="187"/>
    </location>
    <ligand>
        <name>Zn(2+)</name>
        <dbReference type="ChEBI" id="CHEBI:29105"/>
        <label>2</label>
    </ligand>
</feature>
<keyword evidence="6 7" id="KW-0862">Zinc</keyword>
<dbReference type="InterPro" id="IPR035680">
    <property type="entry name" value="Clx_II_MBL"/>
</dbReference>
<evidence type="ECO:0000313" key="9">
    <source>
        <dbReference type="EMBL" id="MCL6741101.1"/>
    </source>
</evidence>
<dbReference type="RefSeq" id="WP_249915505.1">
    <property type="nucleotide sequence ID" value="NZ_JAMGBB010000001.1"/>
</dbReference>
<dbReference type="HAMAP" id="MF_01374">
    <property type="entry name" value="Glyoxalase_2"/>
    <property type="match status" value="1"/>
</dbReference>
<dbReference type="CDD" id="cd07723">
    <property type="entry name" value="hydroxyacylglutathione_hydrolase_MBL-fold"/>
    <property type="match status" value="1"/>
</dbReference>
<accession>A0ABT0S9L7</accession>
<name>A0ABT0S9L7_9SPHN</name>